<dbReference type="EMBL" id="JYDP01000023">
    <property type="protein sequence ID" value="KRZ14588.1"/>
    <property type="molecule type" value="Genomic_DNA"/>
</dbReference>
<evidence type="ECO:0000313" key="2">
    <source>
        <dbReference type="Proteomes" id="UP000055024"/>
    </source>
</evidence>
<organism evidence="1 2">
    <name type="scientific">Trichinella zimbabwensis</name>
    <dbReference type="NCBI Taxonomy" id="268475"/>
    <lineage>
        <taxon>Eukaryota</taxon>
        <taxon>Metazoa</taxon>
        <taxon>Ecdysozoa</taxon>
        <taxon>Nematoda</taxon>
        <taxon>Enoplea</taxon>
        <taxon>Dorylaimia</taxon>
        <taxon>Trichinellida</taxon>
        <taxon>Trichinellidae</taxon>
        <taxon>Trichinella</taxon>
    </lineage>
</organism>
<keyword evidence="2" id="KW-1185">Reference proteome</keyword>
<proteinExistence type="predicted"/>
<dbReference type="Proteomes" id="UP000055024">
    <property type="component" value="Unassembled WGS sequence"/>
</dbReference>
<reference evidence="1 2" key="1">
    <citation type="submission" date="2015-01" db="EMBL/GenBank/DDBJ databases">
        <title>Evolution of Trichinella species and genotypes.</title>
        <authorList>
            <person name="Korhonen P.K."/>
            <person name="Edoardo P."/>
            <person name="Giuseppe L.R."/>
            <person name="Gasser R.B."/>
        </authorList>
    </citation>
    <scope>NUCLEOTIDE SEQUENCE [LARGE SCALE GENOMIC DNA]</scope>
    <source>
        <strain evidence="1">ISS1029</strain>
    </source>
</reference>
<gene>
    <name evidence="1" type="ORF">T11_14951</name>
</gene>
<accession>A0A0V1HVA3</accession>
<protein>
    <submittedName>
        <fullName evidence="1">Uncharacterized protein</fullName>
    </submittedName>
</protein>
<name>A0A0V1HVA3_9BILA</name>
<sequence>MGMPFFKVSQVEVPGNLKTQGNLITNMLLFMNKCQNYLILGNSRMVVSYEESLRLTDSLCIKIRSVPTL</sequence>
<dbReference type="AlphaFoldDB" id="A0A0V1HVA3"/>
<evidence type="ECO:0000313" key="1">
    <source>
        <dbReference type="EMBL" id="KRZ14588.1"/>
    </source>
</evidence>
<comment type="caution">
    <text evidence="1">The sequence shown here is derived from an EMBL/GenBank/DDBJ whole genome shotgun (WGS) entry which is preliminary data.</text>
</comment>